<dbReference type="NCBIfam" id="TIGR03793">
    <property type="entry name" value="leader_NHLP"/>
    <property type="match status" value="1"/>
</dbReference>
<dbReference type="EMBL" id="CP001037">
    <property type="protein sequence ID" value="ACC81665.1"/>
    <property type="molecule type" value="Genomic_DNA"/>
</dbReference>
<dbReference type="GO" id="GO:0046914">
    <property type="term" value="F:transition metal ion binding"/>
    <property type="evidence" value="ECO:0007669"/>
    <property type="project" value="InterPro"/>
</dbReference>
<evidence type="ECO:0000313" key="1">
    <source>
        <dbReference type="EMBL" id="ACC81665.1"/>
    </source>
</evidence>
<dbReference type="HOGENOM" id="CLU_128602_0_0_3"/>
<gene>
    <name evidence="1" type="ordered locus">Npun_R3212</name>
</gene>
<protein>
    <submittedName>
        <fullName evidence="1">Nitrile hydratase-like protein</fullName>
    </submittedName>
</protein>
<dbReference type="GO" id="GO:0003824">
    <property type="term" value="F:catalytic activity"/>
    <property type="evidence" value="ECO:0007669"/>
    <property type="project" value="InterPro"/>
</dbReference>
<reference evidence="1 2" key="2">
    <citation type="journal article" date="2013" name="Plant Physiol.">
        <title>A Nostoc punctiforme Sugar Transporter Necessary to Establish a Cyanobacterium-Plant Symbiosis.</title>
        <authorList>
            <person name="Ekman M."/>
            <person name="Picossi S."/>
            <person name="Campbell E.L."/>
            <person name="Meeks J.C."/>
            <person name="Flores E."/>
        </authorList>
    </citation>
    <scope>NUCLEOTIDE SEQUENCE [LARGE SCALE GENOMIC DNA]</scope>
    <source>
        <strain evidence="2">ATCC 29133 / PCC 73102</strain>
    </source>
</reference>
<dbReference type="KEGG" id="npu:Npun_R3212"/>
<evidence type="ECO:0000313" key="2">
    <source>
        <dbReference type="Proteomes" id="UP000001191"/>
    </source>
</evidence>
<reference evidence="2" key="1">
    <citation type="submission" date="2008-04" db="EMBL/GenBank/DDBJ databases">
        <title>Complete sequence of chromosome of Nostoc punctiforme ATCC 29133.</title>
        <authorList>
            <consortium name="US DOE Joint Genome Institute"/>
            <person name="Copeland A."/>
            <person name="Lucas S."/>
            <person name="Lapidus A."/>
            <person name="Glavina del Rio T."/>
            <person name="Dalin E."/>
            <person name="Tice H."/>
            <person name="Pitluck S."/>
            <person name="Chain P."/>
            <person name="Malfatti S."/>
            <person name="Shin M."/>
            <person name="Vergez L."/>
            <person name="Schmutz J."/>
            <person name="Larimer F."/>
            <person name="Land M."/>
            <person name="Hauser L."/>
            <person name="Kyrpides N."/>
            <person name="Kim E."/>
            <person name="Meeks J.C."/>
            <person name="Elhai J."/>
            <person name="Campbell E.L."/>
            <person name="Thiel T."/>
            <person name="Longmire J."/>
            <person name="Potts M."/>
            <person name="Atlas R."/>
        </authorList>
    </citation>
    <scope>NUCLEOTIDE SEQUENCE [LARGE SCALE GENOMIC DNA]</scope>
    <source>
        <strain evidence="2">ATCC 29133 / PCC 73102</strain>
    </source>
</reference>
<dbReference type="InterPro" id="IPR022513">
    <property type="entry name" value="TOMM_pelo"/>
</dbReference>
<accession>B2IYT2</accession>
<dbReference type="RefSeq" id="WP_012409644.1">
    <property type="nucleotide sequence ID" value="NC_010628.1"/>
</dbReference>
<dbReference type="SUPFAM" id="SSF56209">
    <property type="entry name" value="Nitrile hydratase alpha chain"/>
    <property type="match status" value="1"/>
</dbReference>
<dbReference type="Gene3D" id="3.90.330.10">
    <property type="entry name" value="Nitrile hydratase alpha /Thiocyanate hydrolase gamma"/>
    <property type="match status" value="2"/>
</dbReference>
<dbReference type="AlphaFoldDB" id="B2IYT2"/>
<dbReference type="OrthoDB" id="516057at2"/>
<organism evidence="1 2">
    <name type="scientific">Nostoc punctiforme (strain ATCC 29133 / PCC 73102)</name>
    <dbReference type="NCBI Taxonomy" id="63737"/>
    <lineage>
        <taxon>Bacteria</taxon>
        <taxon>Bacillati</taxon>
        <taxon>Cyanobacteriota</taxon>
        <taxon>Cyanophyceae</taxon>
        <taxon>Nostocales</taxon>
        <taxon>Nostocaceae</taxon>
        <taxon>Nostoc</taxon>
    </lineage>
</organism>
<dbReference type="eggNOG" id="ENOG50339Q3">
    <property type="taxonomic scope" value="Bacteria"/>
</dbReference>
<name>B2IYT2_NOSP7</name>
<proteinExistence type="predicted"/>
<dbReference type="InterPro" id="IPR036648">
    <property type="entry name" value="CN_Hdrase_a/SCN_Hdrase_g_sf"/>
</dbReference>
<sequence>MSEQQAQTRKDIESRIIAKAWKNEAFKQELLTNPKPIIEQEFGVELPAELNVSVYEENSTSLYFVLPILPQIEGRELSEEELESVAGGFIGGLITIAVGVTPFTGDIVKATKKLTKK</sequence>
<dbReference type="Proteomes" id="UP000001191">
    <property type="component" value="Chromosome"/>
</dbReference>
<dbReference type="PhylomeDB" id="B2IYT2"/>
<dbReference type="EnsemblBacteria" id="ACC81665">
    <property type="protein sequence ID" value="ACC81665"/>
    <property type="gene ID" value="Npun_R3212"/>
</dbReference>
<keyword evidence="2" id="KW-1185">Reference proteome</keyword>
<dbReference type="STRING" id="63737.Npun_R3212"/>